<keyword evidence="3" id="KW-1185">Reference proteome</keyword>
<evidence type="ECO:0000256" key="1">
    <source>
        <dbReference type="SAM" id="MobiDB-lite"/>
    </source>
</evidence>
<comment type="caution">
    <text evidence="2">The sequence shown here is derived from an EMBL/GenBank/DDBJ whole genome shotgun (WGS) entry which is preliminary data.</text>
</comment>
<sequence length="31" mass="2551">GSSGSGSGGGGGCGVKQGSVVEGGENGLVGG</sequence>
<dbReference type="Proteomes" id="UP000265520">
    <property type="component" value="Unassembled WGS sequence"/>
</dbReference>
<dbReference type="EMBL" id="LXQA010258360">
    <property type="protein sequence ID" value="MCI38675.1"/>
    <property type="molecule type" value="Genomic_DNA"/>
</dbReference>
<accession>A0A392RSV3</accession>
<evidence type="ECO:0000313" key="2">
    <source>
        <dbReference type="EMBL" id="MCI38675.1"/>
    </source>
</evidence>
<reference evidence="2 3" key="1">
    <citation type="journal article" date="2018" name="Front. Plant Sci.">
        <title>Red Clover (Trifolium pratense) and Zigzag Clover (T. medium) - A Picture of Genomic Similarities and Differences.</title>
        <authorList>
            <person name="Dluhosova J."/>
            <person name="Istvanek J."/>
            <person name="Nedelnik J."/>
            <person name="Repkova J."/>
        </authorList>
    </citation>
    <scope>NUCLEOTIDE SEQUENCE [LARGE SCALE GENOMIC DNA]</scope>
    <source>
        <strain evidence="3">cv. 10/8</strain>
        <tissue evidence="2">Leaf</tissue>
    </source>
</reference>
<protein>
    <submittedName>
        <fullName evidence="2">Uncharacterized protein</fullName>
    </submittedName>
</protein>
<proteinExistence type="predicted"/>
<name>A0A392RSV3_9FABA</name>
<evidence type="ECO:0000313" key="3">
    <source>
        <dbReference type="Proteomes" id="UP000265520"/>
    </source>
</evidence>
<feature type="region of interest" description="Disordered" evidence="1">
    <location>
        <begin position="1"/>
        <end position="31"/>
    </location>
</feature>
<organism evidence="2 3">
    <name type="scientific">Trifolium medium</name>
    <dbReference type="NCBI Taxonomy" id="97028"/>
    <lineage>
        <taxon>Eukaryota</taxon>
        <taxon>Viridiplantae</taxon>
        <taxon>Streptophyta</taxon>
        <taxon>Embryophyta</taxon>
        <taxon>Tracheophyta</taxon>
        <taxon>Spermatophyta</taxon>
        <taxon>Magnoliopsida</taxon>
        <taxon>eudicotyledons</taxon>
        <taxon>Gunneridae</taxon>
        <taxon>Pentapetalae</taxon>
        <taxon>rosids</taxon>
        <taxon>fabids</taxon>
        <taxon>Fabales</taxon>
        <taxon>Fabaceae</taxon>
        <taxon>Papilionoideae</taxon>
        <taxon>50 kb inversion clade</taxon>
        <taxon>NPAAA clade</taxon>
        <taxon>Hologalegina</taxon>
        <taxon>IRL clade</taxon>
        <taxon>Trifolieae</taxon>
        <taxon>Trifolium</taxon>
    </lineage>
</organism>
<feature type="compositionally biased region" description="Gly residues" evidence="1">
    <location>
        <begin position="1"/>
        <end position="15"/>
    </location>
</feature>
<feature type="non-terminal residue" evidence="2">
    <location>
        <position position="1"/>
    </location>
</feature>
<dbReference type="AlphaFoldDB" id="A0A392RSV3"/>